<evidence type="ECO:0000256" key="1">
    <source>
        <dbReference type="SAM" id="Phobius"/>
    </source>
</evidence>
<feature type="transmembrane region" description="Helical" evidence="1">
    <location>
        <begin position="168"/>
        <end position="187"/>
    </location>
</feature>
<protein>
    <submittedName>
        <fullName evidence="2">Uncharacterized protein</fullName>
    </submittedName>
</protein>
<comment type="caution">
    <text evidence="2">The sequence shown here is derived from an EMBL/GenBank/DDBJ whole genome shotgun (WGS) entry which is preliminary data.</text>
</comment>
<accession>A0A3M0A392</accession>
<sequence>MLSPLISVPVALPIISASCNVKLPEKYLTKPMDDPTFKIADEEIKNLKFEDFEIPQEKDKYFIRDYHQKFLNQKLIDSTWIKPTSFFWTKVDKVDFKKKYTIVIFSYVLDDLKMRFEIFITPKDKAKHNFEGKDYYFIYSSHKIDVNGFKDEAKIKAKLEKRAKIYKIVQWTVPSIIIFSIILYVIIKAIMRKKKGMGNVSHY</sequence>
<keyword evidence="1" id="KW-0472">Membrane</keyword>
<organism evidence="2 3">
    <name type="scientific">Metamycoplasma subdolum</name>
    <dbReference type="NCBI Taxonomy" id="92407"/>
    <lineage>
        <taxon>Bacteria</taxon>
        <taxon>Bacillati</taxon>
        <taxon>Mycoplasmatota</taxon>
        <taxon>Mycoplasmoidales</taxon>
        <taxon>Metamycoplasmataceae</taxon>
        <taxon>Metamycoplasma</taxon>
    </lineage>
</organism>
<dbReference type="AlphaFoldDB" id="A0A3M0A392"/>
<evidence type="ECO:0000313" key="2">
    <source>
        <dbReference type="EMBL" id="RMA79107.1"/>
    </source>
</evidence>
<reference evidence="2 3" key="1">
    <citation type="submission" date="2018-10" db="EMBL/GenBank/DDBJ databases">
        <title>Genomic Encyclopedia of Archaeal and Bacterial Type Strains, Phase II (KMG-II): from individual species to whole genera.</title>
        <authorList>
            <person name="Goeker M."/>
        </authorList>
    </citation>
    <scope>NUCLEOTIDE SEQUENCE [LARGE SCALE GENOMIC DNA]</scope>
    <source>
        <strain evidence="2 3">ATCC 29870</strain>
    </source>
</reference>
<evidence type="ECO:0000313" key="3">
    <source>
        <dbReference type="Proteomes" id="UP000267246"/>
    </source>
</evidence>
<keyword evidence="3" id="KW-1185">Reference proteome</keyword>
<keyword evidence="1" id="KW-0812">Transmembrane</keyword>
<proteinExistence type="predicted"/>
<gene>
    <name evidence="2" type="ORF">JN00_0158</name>
</gene>
<keyword evidence="1" id="KW-1133">Transmembrane helix</keyword>
<name>A0A3M0A392_9BACT</name>
<dbReference type="EMBL" id="REFI01000005">
    <property type="protein sequence ID" value="RMA79107.1"/>
    <property type="molecule type" value="Genomic_DNA"/>
</dbReference>
<dbReference type="Proteomes" id="UP000267246">
    <property type="component" value="Unassembled WGS sequence"/>
</dbReference>